<proteinExistence type="inferred from homology"/>
<dbReference type="SUPFAM" id="SSF116734">
    <property type="entry name" value="DNA methylase specificity domain"/>
    <property type="match status" value="2"/>
</dbReference>
<keyword evidence="5" id="KW-0255">Endonuclease</keyword>
<evidence type="ECO:0000313" key="6">
    <source>
        <dbReference type="Proteomes" id="UP000187485"/>
    </source>
</evidence>
<dbReference type="REBASE" id="186965">
    <property type="entry name" value="S.CpeUg1ORF3630P"/>
</dbReference>
<organism evidence="5 6">
    <name type="scientific">Carboxydothermus pertinax</name>
    <dbReference type="NCBI Taxonomy" id="870242"/>
    <lineage>
        <taxon>Bacteria</taxon>
        <taxon>Bacillati</taxon>
        <taxon>Bacillota</taxon>
        <taxon>Clostridia</taxon>
        <taxon>Thermoanaerobacterales</taxon>
        <taxon>Thermoanaerobacteraceae</taxon>
        <taxon>Carboxydothermus</taxon>
    </lineage>
</organism>
<keyword evidence="5" id="KW-0378">Hydrolase</keyword>
<dbReference type="OrthoDB" id="9811611at2"/>
<evidence type="ECO:0000256" key="2">
    <source>
        <dbReference type="ARBA" id="ARBA00022747"/>
    </source>
</evidence>
<keyword evidence="5" id="KW-0540">Nuclease</keyword>
<evidence type="ECO:0000313" key="5">
    <source>
        <dbReference type="EMBL" id="GAV21854.1"/>
    </source>
</evidence>
<dbReference type="STRING" id="870242.cpu_03640"/>
<evidence type="ECO:0000256" key="1">
    <source>
        <dbReference type="ARBA" id="ARBA00010923"/>
    </source>
</evidence>
<comment type="caution">
    <text evidence="5">The sequence shown here is derived from an EMBL/GenBank/DDBJ whole genome shotgun (WGS) entry which is preliminary data.</text>
</comment>
<gene>
    <name evidence="5" type="ORF">cpu_03640</name>
</gene>
<dbReference type="InterPro" id="IPR044946">
    <property type="entry name" value="Restrct_endonuc_typeI_TRD_sf"/>
</dbReference>
<keyword evidence="6" id="KW-1185">Reference proteome</keyword>
<dbReference type="GO" id="GO:0003677">
    <property type="term" value="F:DNA binding"/>
    <property type="evidence" value="ECO:0007669"/>
    <property type="project" value="UniProtKB-KW"/>
</dbReference>
<dbReference type="GO" id="GO:0004519">
    <property type="term" value="F:endonuclease activity"/>
    <property type="evidence" value="ECO:0007669"/>
    <property type="project" value="UniProtKB-KW"/>
</dbReference>
<reference evidence="6" key="1">
    <citation type="submission" date="2016-12" db="EMBL/GenBank/DDBJ databases">
        <title>Draft Genome Sequences od Carboxydothermus pertinax and islandicus, Hydrogenogenic Carboxydotrophic Bacteria.</title>
        <authorList>
            <person name="Fukuyama Y."/>
            <person name="Ohmae K."/>
            <person name="Yoneda Y."/>
            <person name="Yoshida T."/>
            <person name="Sako Y."/>
        </authorList>
    </citation>
    <scope>NUCLEOTIDE SEQUENCE [LARGE SCALE GENOMIC DNA]</scope>
    <source>
        <strain evidence="6">Ug1</strain>
    </source>
</reference>
<feature type="domain" description="Type I restriction modification DNA specificity" evidence="4">
    <location>
        <begin position="16"/>
        <end position="191"/>
    </location>
</feature>
<feature type="domain" description="Type I restriction modification DNA specificity" evidence="4">
    <location>
        <begin position="230"/>
        <end position="386"/>
    </location>
</feature>
<dbReference type="InterPro" id="IPR000055">
    <property type="entry name" value="Restrct_endonuc_typeI_TRD"/>
</dbReference>
<dbReference type="PANTHER" id="PTHR30408:SF13">
    <property type="entry name" value="TYPE I RESTRICTION ENZYME HINDI SPECIFICITY SUBUNIT"/>
    <property type="match status" value="1"/>
</dbReference>
<dbReference type="AlphaFoldDB" id="A0A1L8CSL7"/>
<dbReference type="Pfam" id="PF01420">
    <property type="entry name" value="Methylase_S"/>
    <property type="match status" value="2"/>
</dbReference>
<keyword evidence="2" id="KW-0680">Restriction system</keyword>
<dbReference type="EMBL" id="BDJK01000006">
    <property type="protein sequence ID" value="GAV21854.1"/>
    <property type="molecule type" value="Genomic_DNA"/>
</dbReference>
<accession>A0A1L8CSL7</accession>
<evidence type="ECO:0000259" key="4">
    <source>
        <dbReference type="Pfam" id="PF01420"/>
    </source>
</evidence>
<keyword evidence="3" id="KW-0238">DNA-binding</keyword>
<dbReference type="PANTHER" id="PTHR30408">
    <property type="entry name" value="TYPE-1 RESTRICTION ENZYME ECOKI SPECIFICITY PROTEIN"/>
    <property type="match status" value="1"/>
</dbReference>
<dbReference type="RefSeq" id="WP_077177115.1">
    <property type="nucleotide sequence ID" value="NZ_BDJK01000006.1"/>
</dbReference>
<name>A0A1L8CSL7_9THEO</name>
<comment type="similarity">
    <text evidence="1">Belongs to the type-I restriction system S methylase family.</text>
</comment>
<dbReference type="Gene3D" id="3.90.220.20">
    <property type="entry name" value="DNA methylase specificity domains"/>
    <property type="match status" value="2"/>
</dbReference>
<dbReference type="InterPro" id="IPR052021">
    <property type="entry name" value="Type-I_RS_S_subunit"/>
</dbReference>
<protein>
    <submittedName>
        <fullName evidence="5">Restriction endonuclease subunit S</fullName>
    </submittedName>
</protein>
<dbReference type="Proteomes" id="UP000187485">
    <property type="component" value="Unassembled WGS sequence"/>
</dbReference>
<dbReference type="GO" id="GO:0009307">
    <property type="term" value="P:DNA restriction-modification system"/>
    <property type="evidence" value="ECO:0007669"/>
    <property type="project" value="UniProtKB-KW"/>
</dbReference>
<sequence length="402" mass="45883">MGSKDVAFNLSENNLPEGWGIRKLSEIAEINSTCLKKGDKIGKIQYVDISSVGERRILKKVEYSFENAPSRARRKVEDGDTIISTVRPNLKAYAYIKNPPKNLIVSTGFAVVRPKEDYKKYYYYYLTSDQYINYLVLNTRGSAYPAVNVKTIEESNVIFPTSLEAKKIGEILSAFDDKIELNNEMNKTLEEIAKTIFKRWFIDFEFPNEKGKPYKSSGGEFVESELGPIPKGWRVGKLGEIIEITSGKRPVSRKEYRDIVHKIPLVGASSIMGYVKEILYNEPVIIIGRVGTLGVVQRFNEPIWASDNTLVIKSNYHEYVYQLLKLLDYNSLNRGSTQPLLTQNDIKNLPVIIAEKNVILEFEKVSNSIYRRVNFNKKMNDILSQLRDTLLPKLISGEIRVV</sequence>
<evidence type="ECO:0000256" key="3">
    <source>
        <dbReference type="ARBA" id="ARBA00023125"/>
    </source>
</evidence>